<dbReference type="PANTHER" id="PTHR30250">
    <property type="entry name" value="PST FAMILY PREDICTED COLANIC ACID TRANSPORTER"/>
    <property type="match status" value="1"/>
</dbReference>
<dbReference type="GO" id="GO:0005886">
    <property type="term" value="C:plasma membrane"/>
    <property type="evidence" value="ECO:0007669"/>
    <property type="project" value="UniProtKB-SubCell"/>
</dbReference>
<accession>A0A926NQ46</accession>
<gene>
    <name evidence="7" type="ORF">IDJ76_09505</name>
</gene>
<evidence type="ECO:0000256" key="1">
    <source>
        <dbReference type="ARBA" id="ARBA00004651"/>
    </source>
</evidence>
<feature type="transmembrane region" description="Helical" evidence="6">
    <location>
        <begin position="110"/>
        <end position="132"/>
    </location>
</feature>
<evidence type="ECO:0000256" key="6">
    <source>
        <dbReference type="SAM" id="Phobius"/>
    </source>
</evidence>
<feature type="transmembrane region" description="Helical" evidence="6">
    <location>
        <begin position="420"/>
        <end position="438"/>
    </location>
</feature>
<dbReference type="EMBL" id="JACWMX010000003">
    <property type="protein sequence ID" value="MBD1393333.1"/>
    <property type="molecule type" value="Genomic_DNA"/>
</dbReference>
<keyword evidence="5 6" id="KW-0472">Membrane</keyword>
<dbReference type="InterPro" id="IPR050833">
    <property type="entry name" value="Poly_Biosynth_Transport"/>
</dbReference>
<reference evidence="7" key="1">
    <citation type="submission" date="2020-09" db="EMBL/GenBank/DDBJ databases">
        <title>Novel species of Mucilaginibacter isolated from a glacier on the Tibetan Plateau.</title>
        <authorList>
            <person name="Liu Q."/>
            <person name="Xin Y.-H."/>
        </authorList>
    </citation>
    <scope>NUCLEOTIDE SEQUENCE</scope>
    <source>
        <strain evidence="7">ZB1P21</strain>
    </source>
</reference>
<keyword evidence="8" id="KW-1185">Reference proteome</keyword>
<evidence type="ECO:0000313" key="8">
    <source>
        <dbReference type="Proteomes" id="UP000619078"/>
    </source>
</evidence>
<dbReference type="Proteomes" id="UP000619078">
    <property type="component" value="Unassembled WGS sequence"/>
</dbReference>
<comment type="subcellular location">
    <subcellularLocation>
        <location evidence="1">Cell membrane</location>
        <topology evidence="1">Multi-pass membrane protein</topology>
    </subcellularLocation>
</comment>
<keyword evidence="4 6" id="KW-1133">Transmembrane helix</keyword>
<evidence type="ECO:0000256" key="4">
    <source>
        <dbReference type="ARBA" id="ARBA00022989"/>
    </source>
</evidence>
<evidence type="ECO:0000256" key="3">
    <source>
        <dbReference type="ARBA" id="ARBA00022692"/>
    </source>
</evidence>
<name>A0A926NQ46_9SPHI</name>
<keyword evidence="2" id="KW-1003">Cell membrane</keyword>
<dbReference type="PANTHER" id="PTHR30250:SF26">
    <property type="entry name" value="PSMA PROTEIN"/>
    <property type="match status" value="1"/>
</dbReference>
<feature type="transmembrane region" description="Helical" evidence="6">
    <location>
        <begin position="144"/>
        <end position="161"/>
    </location>
</feature>
<dbReference type="RefSeq" id="WP_191163062.1">
    <property type="nucleotide sequence ID" value="NZ_JACWMX010000003.1"/>
</dbReference>
<sequence length="479" mass="54019">MLKKAWNSPTLMTWMSYSTKALSLFGVLPLILKQFSAADIVLYYLFSTIVFLQSVADFGFRQTFTRIISYAFGGAKDIAVFSTTNTYKNSEQGTQPNVPLMGDIISTMKYIYLVLTAILFVAMTVFGTLSMIKPVADASNANQAWYCWVIILIVSCFNFYTKSYLNFLEGLNQIALVRRIETLTSIGSILSSMAVLYFAPTLLNLIIVSQFWVLIVSIRDWYLCTIINDGFYKKVSKRLPFNKVIFKKIWHPAWRSGIGGLMSAGVTNLTSIVYAQFGNTASVASYLLAIRIITQIKEVSMAPFYSKLPVLAIYRVNNDMVSLKAAIKRGMRLSHAVFIIGFIATSLLIGPLLRVIGSKTAFLDMNIWGLLGWAFYAQRFGAMHLQVYLTTNHVITHIADTVSGFLYIVAVYFLSKYIGVYAIPVGMLIGYLGFYSWYTTKFSYRSLNNTNFWQFERTVSVPFVAILIVFSALAFFKIF</sequence>
<evidence type="ECO:0008006" key="9">
    <source>
        <dbReference type="Google" id="ProtNLM"/>
    </source>
</evidence>
<feature type="transmembrane region" description="Helical" evidence="6">
    <location>
        <begin position="394"/>
        <end position="414"/>
    </location>
</feature>
<protein>
    <recommendedName>
        <fullName evidence="9">O-antigen/teichoic acid export membrane protein</fullName>
    </recommendedName>
</protein>
<comment type="caution">
    <text evidence="7">The sequence shown here is derived from an EMBL/GenBank/DDBJ whole genome shotgun (WGS) entry which is preliminary data.</text>
</comment>
<feature type="transmembrane region" description="Helical" evidence="6">
    <location>
        <begin position="333"/>
        <end position="353"/>
    </location>
</feature>
<dbReference type="AlphaFoldDB" id="A0A926NQ46"/>
<evidence type="ECO:0000313" key="7">
    <source>
        <dbReference type="EMBL" id="MBD1393333.1"/>
    </source>
</evidence>
<evidence type="ECO:0000256" key="2">
    <source>
        <dbReference type="ARBA" id="ARBA00022475"/>
    </source>
</evidence>
<organism evidence="7 8">
    <name type="scientific">Mucilaginibacter glaciei</name>
    <dbReference type="NCBI Taxonomy" id="2772109"/>
    <lineage>
        <taxon>Bacteria</taxon>
        <taxon>Pseudomonadati</taxon>
        <taxon>Bacteroidota</taxon>
        <taxon>Sphingobacteriia</taxon>
        <taxon>Sphingobacteriales</taxon>
        <taxon>Sphingobacteriaceae</taxon>
        <taxon>Mucilaginibacter</taxon>
    </lineage>
</organism>
<feature type="transmembrane region" description="Helical" evidence="6">
    <location>
        <begin position="194"/>
        <end position="215"/>
    </location>
</feature>
<keyword evidence="3 6" id="KW-0812">Transmembrane</keyword>
<proteinExistence type="predicted"/>
<evidence type="ECO:0000256" key="5">
    <source>
        <dbReference type="ARBA" id="ARBA00023136"/>
    </source>
</evidence>
<feature type="transmembrane region" description="Helical" evidence="6">
    <location>
        <begin position="459"/>
        <end position="478"/>
    </location>
</feature>